<feature type="transmembrane region" description="Helical" evidence="6">
    <location>
        <begin position="477"/>
        <end position="494"/>
    </location>
</feature>
<evidence type="ECO:0000256" key="4">
    <source>
        <dbReference type="ARBA" id="ARBA00022989"/>
    </source>
</evidence>
<evidence type="ECO:0000313" key="7">
    <source>
        <dbReference type="EMBL" id="UYV73289.1"/>
    </source>
</evidence>
<proteinExistence type="inferred from homology"/>
<dbReference type="PANTHER" id="PTHR46060">
    <property type="entry name" value="MARINER MOS1 TRANSPOSASE-LIKE PROTEIN"/>
    <property type="match status" value="1"/>
</dbReference>
<keyword evidence="8" id="KW-1185">Reference proteome</keyword>
<protein>
    <submittedName>
        <fullName evidence="7">SURF4</fullName>
    </submittedName>
</protein>
<dbReference type="PANTHER" id="PTHR46060:SF1">
    <property type="entry name" value="MARINER MOS1 TRANSPOSASE-LIKE PROTEIN"/>
    <property type="match status" value="1"/>
</dbReference>
<keyword evidence="4 6" id="KW-1133">Transmembrane helix</keyword>
<dbReference type="InterPro" id="IPR052709">
    <property type="entry name" value="Transposase-MT_Hybrid"/>
</dbReference>
<evidence type="ECO:0000256" key="3">
    <source>
        <dbReference type="ARBA" id="ARBA00022692"/>
    </source>
</evidence>
<feature type="transmembrane region" description="Helical" evidence="6">
    <location>
        <begin position="210"/>
        <end position="231"/>
    </location>
</feature>
<name>A0ABY6KWP4_9ARAC</name>
<feature type="transmembrane region" description="Helical" evidence="6">
    <location>
        <begin position="526"/>
        <end position="543"/>
    </location>
</feature>
<dbReference type="Pfam" id="PF02077">
    <property type="entry name" value="SURF4"/>
    <property type="match status" value="2"/>
</dbReference>
<comment type="similarity">
    <text evidence="2">Belongs to the SURF4 family.</text>
</comment>
<comment type="subcellular location">
    <subcellularLocation>
        <location evidence="1">Membrane</location>
        <topology evidence="1">Multi-pass membrane protein</topology>
    </subcellularLocation>
</comment>
<evidence type="ECO:0000256" key="2">
    <source>
        <dbReference type="ARBA" id="ARBA00006945"/>
    </source>
</evidence>
<accession>A0ABY6KWP4</accession>
<gene>
    <name evidence="7" type="ORF">LAZ67_10002533</name>
</gene>
<organism evidence="7 8">
    <name type="scientific">Cordylochernes scorpioides</name>
    <dbReference type="NCBI Taxonomy" id="51811"/>
    <lineage>
        <taxon>Eukaryota</taxon>
        <taxon>Metazoa</taxon>
        <taxon>Ecdysozoa</taxon>
        <taxon>Arthropoda</taxon>
        <taxon>Chelicerata</taxon>
        <taxon>Arachnida</taxon>
        <taxon>Pseudoscorpiones</taxon>
        <taxon>Cheliferoidea</taxon>
        <taxon>Chernetidae</taxon>
        <taxon>Cordylochernes</taxon>
    </lineage>
</organism>
<sequence length="668" mass="77039">MVSKMGASQFTKAGIYPRSLRDHFHPVESVLLVLHLEHHLILLRREDLKCNFCGSGITTEMLHYLFDCAALSEERRKLNDKTGQLCPSFPALINEISKNRLTSGFHRRAKANTSFEDDDVPIDDTTTKPLFTPQENGRKGTRDKVPRLRWNPWQKHVKSTSVLRYTRNVLPHLAHLCLISTFLDDGLRMIMQWNDQIDYLSDHIVSNRPLSVILVIYNIVIQLGCSIMVLLRIRVPLACSLLSSIVIFQLNECVRSGLHGLKVEVLIWKTKKDLESHQNEKWVHYDRATYGYPGHASSSTAKPNIHDGKIMLCIWWDQLGVVYYELLQMNERITGEVFRRQLMRLSEHCEKNGCNMAIGTTKLFCNMIMFGHMPHHLLKLKWEVLSHPPYSPDIAPSDYYFFRSMQHGLADQHFSNYDEDKKKWINEWIAAKELSSVCRFLSLMGALLFLYVETWVESKSTFAGVPQVEKGSKARSLLQLVGRILMVLMFTLTLPFHSEWLWWLRSLVSGVLILLVAVGYKTRLSATLLVLWMAYLNLTYHAWWNYSVSHAMHDFLRYEFFQMTAIVGGLLLLVALGPGRVLRYTRNVLPHLAHLCLISTFLDDGLRMIMQWNDQIDYLSDHIVSNRPLSVILVIYNIVIQLGCSIMVLLRIRVPLACSLLSSIVIFQ</sequence>
<evidence type="ECO:0000313" key="8">
    <source>
        <dbReference type="Proteomes" id="UP001235939"/>
    </source>
</evidence>
<dbReference type="InterPro" id="IPR036397">
    <property type="entry name" value="RNaseH_sf"/>
</dbReference>
<feature type="non-terminal residue" evidence="7">
    <location>
        <position position="668"/>
    </location>
</feature>
<feature type="transmembrane region" description="Helical" evidence="6">
    <location>
        <begin position="500"/>
        <end position="519"/>
    </location>
</feature>
<dbReference type="InterPro" id="IPR002995">
    <property type="entry name" value="Surf4"/>
</dbReference>
<feature type="transmembrane region" description="Helical" evidence="6">
    <location>
        <begin position="555"/>
        <end position="576"/>
    </location>
</feature>
<dbReference type="Pfam" id="PF01359">
    <property type="entry name" value="Transposase_1"/>
    <property type="match status" value="1"/>
</dbReference>
<evidence type="ECO:0000256" key="6">
    <source>
        <dbReference type="SAM" id="Phobius"/>
    </source>
</evidence>
<dbReference type="InterPro" id="IPR001888">
    <property type="entry name" value="Transposase_1"/>
</dbReference>
<feature type="transmembrane region" description="Helical" evidence="6">
    <location>
        <begin position="588"/>
        <end position="609"/>
    </location>
</feature>
<feature type="transmembrane region" description="Helical" evidence="6">
    <location>
        <begin position="629"/>
        <end position="650"/>
    </location>
</feature>
<dbReference type="Proteomes" id="UP001235939">
    <property type="component" value="Chromosome 10"/>
</dbReference>
<keyword evidence="3 6" id="KW-0812">Transmembrane</keyword>
<evidence type="ECO:0000256" key="5">
    <source>
        <dbReference type="ARBA" id="ARBA00023136"/>
    </source>
</evidence>
<keyword evidence="5 6" id="KW-0472">Membrane</keyword>
<dbReference type="Gene3D" id="3.30.420.10">
    <property type="entry name" value="Ribonuclease H-like superfamily/Ribonuclease H"/>
    <property type="match status" value="1"/>
</dbReference>
<dbReference type="EMBL" id="CP092872">
    <property type="protein sequence ID" value="UYV73289.1"/>
    <property type="molecule type" value="Genomic_DNA"/>
</dbReference>
<evidence type="ECO:0000256" key="1">
    <source>
        <dbReference type="ARBA" id="ARBA00004141"/>
    </source>
</evidence>
<reference evidence="7 8" key="1">
    <citation type="submission" date="2022-01" db="EMBL/GenBank/DDBJ databases">
        <title>A chromosomal length assembly of Cordylochernes scorpioides.</title>
        <authorList>
            <person name="Zeh D."/>
            <person name="Zeh J."/>
        </authorList>
    </citation>
    <scope>NUCLEOTIDE SEQUENCE [LARGE SCALE GENOMIC DNA]</scope>
    <source>
        <strain evidence="7">IN4F17</strain>
        <tissue evidence="7">Whole Body</tissue>
    </source>
</reference>